<accession>A0A4Y7T1I5</accession>
<protein>
    <submittedName>
        <fullName evidence="1">Uncharacterized protein</fullName>
    </submittedName>
</protein>
<dbReference type="EMBL" id="QPFP01000035">
    <property type="protein sequence ID" value="TEB28026.1"/>
    <property type="molecule type" value="Genomic_DNA"/>
</dbReference>
<sequence>MRLRDPTVSSNSSKSLTPNLLLTCSHASLANFLAVSSTSLKQGPLVGCTTHSEYSSFLAVVFSSLLEASLETSGGTVCLWDLGYYMGAALKPFPVAVMPILGTPLALTASPCRDGQNLIVALITATSPATANSKIMILQIQPSSSTARFCIQNELDVEIGQAAILASIASVHIPRNMVVVKSGYTIHVWNWADNTGCGWENAELEVNSQVMVVNQTVIAIDDSQDFRICDITLLLPLLNIHGPLPLVNNPAKSIIRRPPEVSRFRISSTTVWQRHTQPHLCFVADETYPLERSLLLYSVRYVGRSDSSFLPTYIPMAVGESDHVSENHPECVTGPVSPLFQCHDRLVMCCRTIDDELIAVVLPIPLEATDELLIPRPCSSLLVDKPGRTLRSSSFGFCPVSGRVVHPISDTSLQIHDFLFPLEERRVYP</sequence>
<dbReference type="AlphaFoldDB" id="A0A4Y7T1I5"/>
<evidence type="ECO:0000313" key="2">
    <source>
        <dbReference type="Proteomes" id="UP000298030"/>
    </source>
</evidence>
<proteinExistence type="predicted"/>
<dbReference type="Proteomes" id="UP000298030">
    <property type="component" value="Unassembled WGS sequence"/>
</dbReference>
<keyword evidence="2" id="KW-1185">Reference proteome</keyword>
<name>A0A4Y7T1I5_COPMI</name>
<organism evidence="1 2">
    <name type="scientific">Coprinellus micaceus</name>
    <name type="common">Glistening ink-cap mushroom</name>
    <name type="synonym">Coprinus micaceus</name>
    <dbReference type="NCBI Taxonomy" id="71717"/>
    <lineage>
        <taxon>Eukaryota</taxon>
        <taxon>Fungi</taxon>
        <taxon>Dikarya</taxon>
        <taxon>Basidiomycota</taxon>
        <taxon>Agaricomycotina</taxon>
        <taxon>Agaricomycetes</taxon>
        <taxon>Agaricomycetidae</taxon>
        <taxon>Agaricales</taxon>
        <taxon>Agaricineae</taxon>
        <taxon>Psathyrellaceae</taxon>
        <taxon>Coprinellus</taxon>
    </lineage>
</organism>
<gene>
    <name evidence="1" type="ORF">FA13DRAFT_826088</name>
</gene>
<evidence type="ECO:0000313" key="1">
    <source>
        <dbReference type="EMBL" id="TEB28026.1"/>
    </source>
</evidence>
<comment type="caution">
    <text evidence="1">The sequence shown here is derived from an EMBL/GenBank/DDBJ whole genome shotgun (WGS) entry which is preliminary data.</text>
</comment>
<reference evidence="1 2" key="1">
    <citation type="journal article" date="2019" name="Nat. Ecol. Evol.">
        <title>Megaphylogeny resolves global patterns of mushroom evolution.</title>
        <authorList>
            <person name="Varga T."/>
            <person name="Krizsan K."/>
            <person name="Foldi C."/>
            <person name="Dima B."/>
            <person name="Sanchez-Garcia M."/>
            <person name="Sanchez-Ramirez S."/>
            <person name="Szollosi G.J."/>
            <person name="Szarkandi J.G."/>
            <person name="Papp V."/>
            <person name="Albert L."/>
            <person name="Andreopoulos W."/>
            <person name="Angelini C."/>
            <person name="Antonin V."/>
            <person name="Barry K.W."/>
            <person name="Bougher N.L."/>
            <person name="Buchanan P."/>
            <person name="Buyck B."/>
            <person name="Bense V."/>
            <person name="Catcheside P."/>
            <person name="Chovatia M."/>
            <person name="Cooper J."/>
            <person name="Damon W."/>
            <person name="Desjardin D."/>
            <person name="Finy P."/>
            <person name="Geml J."/>
            <person name="Haridas S."/>
            <person name="Hughes K."/>
            <person name="Justo A."/>
            <person name="Karasinski D."/>
            <person name="Kautmanova I."/>
            <person name="Kiss B."/>
            <person name="Kocsube S."/>
            <person name="Kotiranta H."/>
            <person name="LaButti K.M."/>
            <person name="Lechner B.E."/>
            <person name="Liimatainen K."/>
            <person name="Lipzen A."/>
            <person name="Lukacs Z."/>
            <person name="Mihaltcheva S."/>
            <person name="Morgado L.N."/>
            <person name="Niskanen T."/>
            <person name="Noordeloos M.E."/>
            <person name="Ohm R.A."/>
            <person name="Ortiz-Santana B."/>
            <person name="Ovrebo C."/>
            <person name="Racz N."/>
            <person name="Riley R."/>
            <person name="Savchenko A."/>
            <person name="Shiryaev A."/>
            <person name="Soop K."/>
            <person name="Spirin V."/>
            <person name="Szebenyi C."/>
            <person name="Tomsovsky M."/>
            <person name="Tulloss R.E."/>
            <person name="Uehling J."/>
            <person name="Grigoriev I.V."/>
            <person name="Vagvolgyi C."/>
            <person name="Papp T."/>
            <person name="Martin F.M."/>
            <person name="Miettinen O."/>
            <person name="Hibbett D.S."/>
            <person name="Nagy L.G."/>
        </authorList>
    </citation>
    <scope>NUCLEOTIDE SEQUENCE [LARGE SCALE GENOMIC DNA]</scope>
    <source>
        <strain evidence="1 2">FP101781</strain>
    </source>
</reference>